<comment type="caution">
    <text evidence="2">The sequence shown here is derived from an EMBL/GenBank/DDBJ whole genome shotgun (WGS) entry which is preliminary data.</text>
</comment>
<dbReference type="STRING" id="1385369.N825_02120"/>
<feature type="domain" description="DUF2264" evidence="1">
    <location>
        <begin position="59"/>
        <end position="398"/>
    </location>
</feature>
<dbReference type="Pfam" id="PF10022">
    <property type="entry name" value="DUF2264"/>
    <property type="match status" value="1"/>
</dbReference>
<dbReference type="AlphaFoldDB" id="W9HD93"/>
<accession>W9HD93</accession>
<dbReference type="PANTHER" id="PTHR35339:SF4">
    <property type="entry name" value="LINALOOL DEHYDRATASE_ISOMERASE DOMAIN-CONTAINING PROTEIN"/>
    <property type="match status" value="1"/>
</dbReference>
<proteinExistence type="predicted"/>
<dbReference type="EMBL" id="AVFL01000001">
    <property type="protein sequence ID" value="EWY42686.1"/>
    <property type="molecule type" value="Genomic_DNA"/>
</dbReference>
<evidence type="ECO:0000313" key="3">
    <source>
        <dbReference type="Proteomes" id="UP000019486"/>
    </source>
</evidence>
<sequence length="483" mass="54172">MSTIVFVAFFGLYVAFLNIYSTSGWMSYEDADQEPTSRDLAVRTAFLNGDASVEERYDALFRYFLRGYMENVSDAGERVQYPGAPSAAGYEINGLEGYARTAILFAAWIHSGRDPVVSLGGEFGDVDLVRTVRDGLLAGTDPESEVFWGEPANFNQRTVEAADIARILWLTRSAIWDRLSDAERDQIGAWLAGFITVKVRDNNWHFFPLIVGMVLKDLGVQGVEVPTRHYQDFIAHYRGHGWFFDNPEGIDYYNAWGVSYELAWIRMIDPAFDADFIGQALEASTSNILHLISPKGIPIMGRSVCYRTAVPAPIVAEASAAGGHVDPGLARRALDAVWRHFVERGALADGQLTQGYYGDDLRFLDPYSGTGSCHWGLRSLVMAYVQPPDSPFWNAAARSLPVEVADYDLDLPKVGWRISGRRETGDITIEIPANADKRYPIAAHSLRMRVMENLAMRLFRPYNHAVKYDERFYSTAEPFPVRR</sequence>
<dbReference type="PANTHER" id="PTHR35339">
    <property type="entry name" value="LINALOOL DEHYDRATASE_ISOMERASE DOMAIN-CONTAINING PROTEIN"/>
    <property type="match status" value="1"/>
</dbReference>
<dbReference type="InterPro" id="IPR049349">
    <property type="entry name" value="DUF2264_N"/>
</dbReference>
<name>W9HD93_9PROT</name>
<organism evidence="2 3">
    <name type="scientific">Skermanella stibiiresistens SB22</name>
    <dbReference type="NCBI Taxonomy" id="1385369"/>
    <lineage>
        <taxon>Bacteria</taxon>
        <taxon>Pseudomonadati</taxon>
        <taxon>Pseudomonadota</taxon>
        <taxon>Alphaproteobacteria</taxon>
        <taxon>Rhodospirillales</taxon>
        <taxon>Azospirillaceae</taxon>
        <taxon>Skermanella</taxon>
    </lineage>
</organism>
<dbReference type="InterPro" id="IPR016624">
    <property type="entry name" value="UCP014753"/>
</dbReference>
<reference evidence="2 3" key="1">
    <citation type="submission" date="2013-08" db="EMBL/GenBank/DDBJ databases">
        <title>The genome sequence of Skermanella stibiiresistens.</title>
        <authorList>
            <person name="Zhu W."/>
            <person name="Wang G."/>
        </authorList>
    </citation>
    <scope>NUCLEOTIDE SEQUENCE [LARGE SCALE GENOMIC DNA]</scope>
    <source>
        <strain evidence="2 3">SB22</strain>
    </source>
</reference>
<evidence type="ECO:0000259" key="1">
    <source>
        <dbReference type="Pfam" id="PF10022"/>
    </source>
</evidence>
<dbReference type="Proteomes" id="UP000019486">
    <property type="component" value="Unassembled WGS sequence"/>
</dbReference>
<gene>
    <name evidence="2" type="ORF">N825_02120</name>
</gene>
<evidence type="ECO:0000313" key="2">
    <source>
        <dbReference type="EMBL" id="EWY42686.1"/>
    </source>
</evidence>
<protein>
    <recommendedName>
        <fullName evidence="1">DUF2264 domain-containing protein</fullName>
    </recommendedName>
</protein>
<dbReference type="PIRSF" id="PIRSF014753">
    <property type="entry name" value="UCP014753"/>
    <property type="match status" value="1"/>
</dbReference>
<keyword evidence="3" id="KW-1185">Reference proteome</keyword>